<dbReference type="PIRSF" id="PIRSF001488">
    <property type="entry name" value="Tdi_protein"/>
    <property type="match status" value="1"/>
</dbReference>
<dbReference type="GO" id="GO:0016491">
    <property type="term" value="F:oxidoreductase activity"/>
    <property type="evidence" value="ECO:0007669"/>
    <property type="project" value="InterPro"/>
</dbReference>
<organism evidence="9 10">
    <name type="scientific">Orbus hercynius</name>
    <dbReference type="NCBI Taxonomy" id="593135"/>
    <lineage>
        <taxon>Bacteria</taxon>
        <taxon>Pseudomonadati</taxon>
        <taxon>Pseudomonadota</taxon>
        <taxon>Gammaproteobacteria</taxon>
        <taxon>Orbales</taxon>
        <taxon>Orbaceae</taxon>
        <taxon>Orbus</taxon>
    </lineage>
</organism>
<dbReference type="AlphaFoldDB" id="A0A495RF61"/>
<dbReference type="Gene3D" id="3.40.30.10">
    <property type="entry name" value="Glutaredoxin"/>
    <property type="match status" value="1"/>
</dbReference>
<dbReference type="RefSeq" id="WP_121144940.1">
    <property type="nucleotide sequence ID" value="NZ_RBWY01000002.1"/>
</dbReference>
<comment type="similarity">
    <text evidence="1">Belongs to the thioredoxin family. DsbA subfamily.</text>
</comment>
<dbReference type="Proteomes" id="UP000278542">
    <property type="component" value="Unassembled WGS sequence"/>
</dbReference>
<dbReference type="CDD" id="cd03019">
    <property type="entry name" value="DsbA_DsbA"/>
    <property type="match status" value="1"/>
</dbReference>
<dbReference type="PANTHER" id="PTHR35891:SF2">
    <property type="entry name" value="THIOL:DISULFIDE INTERCHANGE PROTEIN DSBA"/>
    <property type="match status" value="1"/>
</dbReference>
<evidence type="ECO:0000256" key="6">
    <source>
        <dbReference type="PIRSR" id="PIRSR001488-1"/>
    </source>
</evidence>
<evidence type="ECO:0000256" key="5">
    <source>
        <dbReference type="PIRNR" id="PIRNR001488"/>
    </source>
</evidence>
<proteinExistence type="inferred from homology"/>
<dbReference type="GO" id="GO:0042597">
    <property type="term" value="C:periplasmic space"/>
    <property type="evidence" value="ECO:0007669"/>
    <property type="project" value="UniProtKB-SubCell"/>
</dbReference>
<dbReference type="PANTHER" id="PTHR35891">
    <property type="entry name" value="THIOL:DISULFIDE INTERCHANGE PROTEIN DSBA"/>
    <property type="match status" value="1"/>
</dbReference>
<evidence type="ECO:0000256" key="2">
    <source>
        <dbReference type="ARBA" id="ARBA00022729"/>
    </source>
</evidence>
<feature type="domain" description="DSBA-like thioredoxin" evidence="8">
    <location>
        <begin position="51"/>
        <end position="189"/>
    </location>
</feature>
<evidence type="ECO:0000256" key="7">
    <source>
        <dbReference type="SAM" id="SignalP"/>
    </source>
</evidence>
<keyword evidence="4" id="KW-0676">Redox-active center</keyword>
<dbReference type="InterPro" id="IPR023205">
    <property type="entry name" value="DsbA/DsbL"/>
</dbReference>
<feature type="chain" id="PRO_5019822796" description="Thiol:disulfide interchange protein" evidence="7">
    <location>
        <begin position="21"/>
        <end position="217"/>
    </location>
</feature>
<keyword evidence="5" id="KW-0574">Periplasm</keyword>
<dbReference type="PROSITE" id="PS00194">
    <property type="entry name" value="THIOREDOXIN_1"/>
    <property type="match status" value="1"/>
</dbReference>
<comment type="subcellular location">
    <subcellularLocation>
        <location evidence="5">Periplasm</location>
    </subcellularLocation>
</comment>
<gene>
    <name evidence="9" type="ORF">DES39_1262</name>
</gene>
<protein>
    <recommendedName>
        <fullName evidence="5">Thiol:disulfide interchange protein</fullName>
    </recommendedName>
</protein>
<dbReference type="InterPro" id="IPR001853">
    <property type="entry name" value="DSBA-like_thioredoxin_dom"/>
</dbReference>
<reference evidence="9 10" key="1">
    <citation type="submission" date="2018-10" db="EMBL/GenBank/DDBJ databases">
        <title>Genomic Encyclopedia of Type Strains, Phase IV (KMG-IV): sequencing the most valuable type-strain genomes for metagenomic binning, comparative biology and taxonomic classification.</title>
        <authorList>
            <person name="Goeker M."/>
        </authorList>
    </citation>
    <scope>NUCLEOTIDE SEQUENCE [LARGE SCALE GENOMIC DNA]</scope>
    <source>
        <strain evidence="9 10">DSM 22228</strain>
    </source>
</reference>
<feature type="signal peptide" evidence="7">
    <location>
        <begin position="1"/>
        <end position="20"/>
    </location>
</feature>
<accession>A0A495RF61</accession>
<evidence type="ECO:0000256" key="3">
    <source>
        <dbReference type="ARBA" id="ARBA00023157"/>
    </source>
</evidence>
<dbReference type="EMBL" id="RBWY01000002">
    <property type="protein sequence ID" value="RKS85846.1"/>
    <property type="molecule type" value="Genomic_DNA"/>
</dbReference>
<evidence type="ECO:0000256" key="4">
    <source>
        <dbReference type="ARBA" id="ARBA00023284"/>
    </source>
</evidence>
<evidence type="ECO:0000313" key="9">
    <source>
        <dbReference type="EMBL" id="RKS85846.1"/>
    </source>
</evidence>
<sequence length="217" mass="24524">MIKMFFVALITIVLSFNVFADDTQVNNELPNIEAGKQYVVLKKLPSEEKEVVEIFSFNCPSCFRTDTELKIADEIKENLPEGVVFKKYHLNTFGPLAAELSEAWAIANVLGITKDVSIELYNGIQRDKTIKSADDIKGVFATLGVDNEKYNSMKNNFLVKAFIVQQNEAIKDLKPATIPTFYVNGQYQIDPTKLAQTSNEEFVKDYSRVSNYLSQLN</sequence>
<dbReference type="OrthoDB" id="9784896at2"/>
<name>A0A495RF61_9GAMM</name>
<keyword evidence="3 5" id="KW-1015">Disulfide bond</keyword>
<dbReference type="InterPro" id="IPR050824">
    <property type="entry name" value="Thiol_disulfide_DsbA"/>
</dbReference>
<dbReference type="Pfam" id="PF01323">
    <property type="entry name" value="DSBA"/>
    <property type="match status" value="1"/>
</dbReference>
<keyword evidence="2 7" id="KW-0732">Signal</keyword>
<feature type="disulfide bond" description="Redox-active" evidence="6">
    <location>
        <begin position="59"/>
        <end position="62"/>
    </location>
</feature>
<dbReference type="InterPro" id="IPR017937">
    <property type="entry name" value="Thioredoxin_CS"/>
</dbReference>
<evidence type="ECO:0000256" key="1">
    <source>
        <dbReference type="ARBA" id="ARBA00005791"/>
    </source>
</evidence>
<keyword evidence="10" id="KW-1185">Reference proteome</keyword>
<evidence type="ECO:0000313" key="10">
    <source>
        <dbReference type="Proteomes" id="UP000278542"/>
    </source>
</evidence>
<evidence type="ECO:0000259" key="8">
    <source>
        <dbReference type="Pfam" id="PF01323"/>
    </source>
</evidence>
<comment type="caution">
    <text evidence="9">The sequence shown here is derived from an EMBL/GenBank/DDBJ whole genome shotgun (WGS) entry which is preliminary data.</text>
</comment>
<dbReference type="InterPro" id="IPR036249">
    <property type="entry name" value="Thioredoxin-like_sf"/>
</dbReference>
<dbReference type="SUPFAM" id="SSF52833">
    <property type="entry name" value="Thioredoxin-like"/>
    <property type="match status" value="1"/>
</dbReference>